<dbReference type="SUPFAM" id="SSF48403">
    <property type="entry name" value="Ankyrin repeat"/>
    <property type="match status" value="1"/>
</dbReference>
<keyword evidence="1" id="KW-0677">Repeat</keyword>
<dbReference type="Pfam" id="PF24883">
    <property type="entry name" value="NPHP3_N"/>
    <property type="match status" value="1"/>
</dbReference>
<dbReference type="Gene3D" id="3.40.50.300">
    <property type="entry name" value="P-loop containing nucleotide triphosphate hydrolases"/>
    <property type="match status" value="1"/>
</dbReference>
<dbReference type="InterPro" id="IPR056884">
    <property type="entry name" value="NPHP3-like_N"/>
</dbReference>
<dbReference type="AlphaFoldDB" id="A0A9P5D631"/>
<evidence type="ECO:0000259" key="2">
    <source>
        <dbReference type="PROSITE" id="PS50837"/>
    </source>
</evidence>
<dbReference type="InterPro" id="IPR007111">
    <property type="entry name" value="NACHT_NTPase"/>
</dbReference>
<reference evidence="3" key="1">
    <citation type="submission" date="2020-03" db="EMBL/GenBank/DDBJ databases">
        <title>Site-based positive gene gene selection in Geosmithia morbida across the United States reveals a broad range of putative effectors and factors for local host and environmental adapation.</title>
        <authorList>
            <person name="Onufrak A."/>
            <person name="Murdoch R.W."/>
            <person name="Gazis R."/>
            <person name="Huff M."/>
            <person name="Staton M."/>
            <person name="Klingeman W."/>
            <person name="Hadziabdic D."/>
        </authorList>
    </citation>
    <scope>NUCLEOTIDE SEQUENCE</scope>
    <source>
        <strain evidence="3">1262</strain>
    </source>
</reference>
<dbReference type="PANTHER" id="PTHR10039:SF10">
    <property type="entry name" value="NACHT DOMAIN-CONTAINING PROTEIN"/>
    <property type="match status" value="1"/>
</dbReference>
<accession>A0A9P5D631</accession>
<sequence length="970" mass="109424">MSQALVSVYRKLLEFYRAAFEMLTSRGTRLIVKLTLEEDQLPGIVQDFLRHADYLRRLVQKATWEIVEDIKAMLYDAEIARWLGGGKMEMQSRYHALLQEIRADRACDFLLENPQLADWYHASQSRQLALLGDTGCGKTVAVSFLVDELGRRNEHRLPRPKVCYFYCRDDETGQAVQVVSGLILSLLEQLPGLKKDFFGWYKQAQASGILEPATSIKKLGEFLHKILEAIDRPVFILIDGLDECDGVSRRTILVLLKTLSQKITQLKTVLASRPQEDILAQLAGVGNIYLGSNLERDEIIVKAAVERQLFHLPEDSKALIVHRLSRMAQGNAIWTKMTVELIEIRGIRALGPMRRFLEEMPLPRQLSRLYGRLFSRYTSGELENEGLASAGLKLLAVARRPLSMLELAWAIALATARREVTTVTALADLVDHQRVLGLMHPFISRVDYSDTGKRQVQLIHQSVKEFILDDLAQTQAPTVPAETGQLLCDRPAEMLEAMATDICIRYLLLHDVDAINLFSEEQMAIAELPQEAGLFDDDDGDDDEAPTEYDPRCTWEVWEGNMIRYDPAERGLGEFFVYASCHWLEHLAAVTSGSLLSLPSIEDVCQPGSTRLRNWTQQNCRPSCAVQPRFEFDGSLYDPLGIVSLYGSEAMLRYMLKVSEFGGDRYLPRSAFRAADQILQWGDLARLRILSLDGRVGGQLRNLDFFRLAIHQWFITDERDRNWDLAFDLVDLSFDDMIRERWGNELLCIAAGAGCMPLVQRLMAGARRKAELRNELLCGSRHESLSSQRSKHQSIGEAVLGDHVDVVEYLLGEDGIAAHLEFRNARGENVLHLASRLCNPRMVRVLAPRSTGFMHDADDRGDTALERIVKSTRDPEDRYESARIILLHTPTIWKSRPSGQHARLLQLAVQLGDLDMCRVLLCVGKLNPLLAMTRGDDGQPSLKGEAHQDEGTALEILRLLRLGTSSDNTA</sequence>
<dbReference type="SUPFAM" id="SSF52540">
    <property type="entry name" value="P-loop containing nucleoside triphosphate hydrolases"/>
    <property type="match status" value="1"/>
</dbReference>
<dbReference type="RefSeq" id="XP_035323037.1">
    <property type="nucleotide sequence ID" value="XM_035467025.1"/>
</dbReference>
<dbReference type="PROSITE" id="PS50837">
    <property type="entry name" value="NACHT"/>
    <property type="match status" value="1"/>
</dbReference>
<keyword evidence="4" id="KW-1185">Reference proteome</keyword>
<dbReference type="InterPro" id="IPR036770">
    <property type="entry name" value="Ankyrin_rpt-contain_sf"/>
</dbReference>
<dbReference type="OrthoDB" id="163438at2759"/>
<proteinExistence type="predicted"/>
<dbReference type="Proteomes" id="UP000749293">
    <property type="component" value="Unassembled WGS sequence"/>
</dbReference>
<evidence type="ECO:0000313" key="4">
    <source>
        <dbReference type="Proteomes" id="UP000749293"/>
    </source>
</evidence>
<dbReference type="GeneID" id="55971279"/>
<dbReference type="Gene3D" id="1.25.40.20">
    <property type="entry name" value="Ankyrin repeat-containing domain"/>
    <property type="match status" value="1"/>
</dbReference>
<dbReference type="PANTHER" id="PTHR10039">
    <property type="entry name" value="AMELOGENIN"/>
    <property type="match status" value="1"/>
</dbReference>
<evidence type="ECO:0000313" key="3">
    <source>
        <dbReference type="EMBL" id="KAF4124385.1"/>
    </source>
</evidence>
<evidence type="ECO:0000256" key="1">
    <source>
        <dbReference type="ARBA" id="ARBA00022737"/>
    </source>
</evidence>
<comment type="caution">
    <text evidence="3">The sequence shown here is derived from an EMBL/GenBank/DDBJ whole genome shotgun (WGS) entry which is preliminary data.</text>
</comment>
<dbReference type="EMBL" id="JAANYQ010000004">
    <property type="protein sequence ID" value="KAF4124385.1"/>
    <property type="molecule type" value="Genomic_DNA"/>
</dbReference>
<protein>
    <submittedName>
        <fullName evidence="3">NACHT domain</fullName>
    </submittedName>
</protein>
<gene>
    <name evidence="3" type="ORF">GMORB2_5051</name>
</gene>
<name>A0A9P5D631_9HYPO</name>
<organism evidence="3 4">
    <name type="scientific">Geosmithia morbida</name>
    <dbReference type="NCBI Taxonomy" id="1094350"/>
    <lineage>
        <taxon>Eukaryota</taxon>
        <taxon>Fungi</taxon>
        <taxon>Dikarya</taxon>
        <taxon>Ascomycota</taxon>
        <taxon>Pezizomycotina</taxon>
        <taxon>Sordariomycetes</taxon>
        <taxon>Hypocreomycetidae</taxon>
        <taxon>Hypocreales</taxon>
        <taxon>Bionectriaceae</taxon>
        <taxon>Geosmithia</taxon>
    </lineage>
</organism>
<feature type="domain" description="NACHT" evidence="2">
    <location>
        <begin position="126"/>
        <end position="274"/>
    </location>
</feature>
<dbReference type="InterPro" id="IPR027417">
    <property type="entry name" value="P-loop_NTPase"/>
</dbReference>